<dbReference type="AlphaFoldDB" id="A0A6G4WSB8"/>
<dbReference type="InterPro" id="IPR001387">
    <property type="entry name" value="Cro/C1-type_HTH"/>
</dbReference>
<dbReference type="Pfam" id="PF01381">
    <property type="entry name" value="HTH_3"/>
    <property type="match status" value="1"/>
</dbReference>
<dbReference type="Gene3D" id="1.10.260.40">
    <property type="entry name" value="lambda repressor-like DNA-binding domains"/>
    <property type="match status" value="1"/>
</dbReference>
<dbReference type="Pfam" id="PF19054">
    <property type="entry name" value="DUF5753"/>
    <property type="match status" value="1"/>
</dbReference>
<dbReference type="InterPro" id="IPR043917">
    <property type="entry name" value="DUF5753"/>
</dbReference>
<evidence type="ECO:0000259" key="1">
    <source>
        <dbReference type="PROSITE" id="PS50943"/>
    </source>
</evidence>
<dbReference type="RefSeq" id="WP_165297822.1">
    <property type="nucleotide sequence ID" value="NZ_JAAKZZ010000046.1"/>
</dbReference>
<dbReference type="GO" id="GO:0003677">
    <property type="term" value="F:DNA binding"/>
    <property type="evidence" value="ECO:0007669"/>
    <property type="project" value="InterPro"/>
</dbReference>
<sequence length="284" mass="31844">MTVRDGMWSVWHMPGRADVDPSEGPEQYLGYLVQEARIRNGWSQEELAAKLFVSRTRVSKIETGTEPPNRDLARRTETTLGLGPVVEPLAKMIQEKVVRDYAEAAIRRQAGAQNIHQFHTMIPGLLQTRAYARAVMRAADPSIGEEIEGYLDLRMERQEVLRDAFAPWYVAVIDEGAVRRAVGTQAEAVDQLEHLLDVSELPNVRVQVLPFAAPTQPGSLMLMTMPNGDRCAYNEGIATGLFTEEPNEVARFQRVYDHLHGEALSPRASLDLIREAIQRTEVSK</sequence>
<comment type="caution">
    <text evidence="2">The sequence shown here is derived from an EMBL/GenBank/DDBJ whole genome shotgun (WGS) entry which is preliminary data.</text>
</comment>
<accession>A0A6G4WSB8</accession>
<dbReference type="SMART" id="SM00530">
    <property type="entry name" value="HTH_XRE"/>
    <property type="match status" value="1"/>
</dbReference>
<dbReference type="SUPFAM" id="SSF47413">
    <property type="entry name" value="lambda repressor-like DNA-binding domains"/>
    <property type="match status" value="1"/>
</dbReference>
<dbReference type="PROSITE" id="PS50943">
    <property type="entry name" value="HTH_CROC1"/>
    <property type="match status" value="1"/>
</dbReference>
<dbReference type="Proteomes" id="UP000477722">
    <property type="component" value="Unassembled WGS sequence"/>
</dbReference>
<gene>
    <name evidence="2" type="ORF">G5C65_07350</name>
</gene>
<organism evidence="2 3">
    <name type="scientific">Streptomyces boncukensis</name>
    <dbReference type="NCBI Taxonomy" id="2711219"/>
    <lineage>
        <taxon>Bacteria</taxon>
        <taxon>Bacillati</taxon>
        <taxon>Actinomycetota</taxon>
        <taxon>Actinomycetes</taxon>
        <taxon>Kitasatosporales</taxon>
        <taxon>Streptomycetaceae</taxon>
        <taxon>Streptomyces</taxon>
    </lineage>
</organism>
<dbReference type="CDD" id="cd00093">
    <property type="entry name" value="HTH_XRE"/>
    <property type="match status" value="1"/>
</dbReference>
<proteinExistence type="predicted"/>
<keyword evidence="3" id="KW-1185">Reference proteome</keyword>
<protein>
    <submittedName>
        <fullName evidence="2">Helix-turn-helix transcriptional regulator</fullName>
    </submittedName>
</protein>
<evidence type="ECO:0000313" key="3">
    <source>
        <dbReference type="Proteomes" id="UP000477722"/>
    </source>
</evidence>
<evidence type="ECO:0000313" key="2">
    <source>
        <dbReference type="EMBL" id="NGO68169.1"/>
    </source>
</evidence>
<name>A0A6G4WSB8_9ACTN</name>
<reference evidence="2 3" key="1">
    <citation type="submission" date="2020-02" db="EMBL/GenBank/DDBJ databases">
        <title>Whole-genome analyses of novel actinobacteria.</title>
        <authorList>
            <person name="Sahin N."/>
            <person name="Tatar D."/>
        </authorList>
    </citation>
    <scope>NUCLEOTIDE SEQUENCE [LARGE SCALE GENOMIC DNA]</scope>
    <source>
        <strain evidence="2 3">SB3404</strain>
    </source>
</reference>
<feature type="domain" description="HTH cro/C1-type" evidence="1">
    <location>
        <begin position="33"/>
        <end position="89"/>
    </location>
</feature>
<dbReference type="InterPro" id="IPR010982">
    <property type="entry name" value="Lambda_DNA-bd_dom_sf"/>
</dbReference>
<dbReference type="EMBL" id="JAAKZZ010000046">
    <property type="protein sequence ID" value="NGO68169.1"/>
    <property type="molecule type" value="Genomic_DNA"/>
</dbReference>